<keyword evidence="1 5" id="KW-0436">Ligase</keyword>
<feature type="binding site" evidence="5">
    <location>
        <position position="115"/>
    </location>
    <ligand>
        <name>biotin</name>
        <dbReference type="ChEBI" id="CHEBI:57586"/>
    </ligand>
</feature>
<dbReference type="GO" id="GO:0006355">
    <property type="term" value="P:regulation of DNA-templated transcription"/>
    <property type="evidence" value="ECO:0007669"/>
    <property type="project" value="UniProtKB-UniRule"/>
</dbReference>
<dbReference type="Pfam" id="PF08279">
    <property type="entry name" value="HTH_11"/>
    <property type="match status" value="1"/>
</dbReference>
<keyword evidence="5" id="KW-0805">Transcription regulation</keyword>
<dbReference type="Pfam" id="PF02237">
    <property type="entry name" value="BPL_C"/>
    <property type="match status" value="1"/>
</dbReference>
<dbReference type="InterPro" id="IPR045864">
    <property type="entry name" value="aa-tRNA-synth_II/BPL/LPL"/>
</dbReference>
<dbReference type="InterPro" id="IPR036390">
    <property type="entry name" value="WH_DNA-bd_sf"/>
</dbReference>
<feature type="binding site" evidence="5">
    <location>
        <position position="187"/>
    </location>
    <ligand>
        <name>biotin</name>
        <dbReference type="ChEBI" id="CHEBI:57586"/>
    </ligand>
</feature>
<dbReference type="PANTHER" id="PTHR12835">
    <property type="entry name" value="BIOTIN PROTEIN LIGASE"/>
    <property type="match status" value="1"/>
</dbReference>
<feature type="domain" description="BPL/LPL catalytic" evidence="6">
    <location>
        <begin position="64"/>
        <end position="262"/>
    </location>
</feature>
<dbReference type="GO" id="GO:0005737">
    <property type="term" value="C:cytoplasm"/>
    <property type="evidence" value="ECO:0007669"/>
    <property type="project" value="TreeGrafter"/>
</dbReference>
<dbReference type="PROSITE" id="PS51733">
    <property type="entry name" value="BPL_LPL_CATALYTIC"/>
    <property type="match status" value="1"/>
</dbReference>
<dbReference type="NCBIfam" id="TIGR00121">
    <property type="entry name" value="birA_ligase"/>
    <property type="match status" value="1"/>
</dbReference>
<evidence type="ECO:0000256" key="3">
    <source>
        <dbReference type="ARBA" id="ARBA00022840"/>
    </source>
</evidence>
<comment type="similarity">
    <text evidence="5">Belongs to the biotin--protein ligase family.</text>
</comment>
<dbReference type="GO" id="GO:0016740">
    <property type="term" value="F:transferase activity"/>
    <property type="evidence" value="ECO:0007669"/>
    <property type="project" value="UniProtKB-ARBA"/>
</dbReference>
<protein>
    <recommendedName>
        <fullName evidence="5">Bifunctional ligase/repressor BirA</fullName>
    </recommendedName>
    <alternativeName>
        <fullName evidence="5">Biotin--[acetyl-CoA-carboxylase] ligase</fullName>
        <ecNumber evidence="5">6.3.4.15</ecNumber>
    </alternativeName>
    <alternativeName>
        <fullName evidence="5">Biotin--protein ligase</fullName>
    </alternativeName>
    <alternativeName>
        <fullName evidence="5">Biotin-[acetyl-CoA carboxylase] synthetase</fullName>
    </alternativeName>
</protein>
<evidence type="ECO:0000313" key="7">
    <source>
        <dbReference type="EMBL" id="MBP1041317.1"/>
    </source>
</evidence>
<gene>
    <name evidence="5" type="primary">birA</name>
    <name evidence="7" type="ORF">I6N95_09885</name>
</gene>
<dbReference type="SUPFAM" id="SSF50037">
    <property type="entry name" value="C-terminal domain of transcriptional repressors"/>
    <property type="match status" value="1"/>
</dbReference>
<evidence type="ECO:0000313" key="8">
    <source>
        <dbReference type="Proteomes" id="UP000674938"/>
    </source>
</evidence>
<feature type="binding site" evidence="5">
    <location>
        <begin position="119"/>
        <end position="121"/>
    </location>
    <ligand>
        <name>biotin</name>
        <dbReference type="ChEBI" id="CHEBI:57586"/>
    </ligand>
</feature>
<evidence type="ECO:0000256" key="2">
    <source>
        <dbReference type="ARBA" id="ARBA00022741"/>
    </source>
</evidence>
<organism evidence="7 8">
    <name type="scientific">Vagococcus allomyrinae</name>
    <dbReference type="NCBI Taxonomy" id="2794353"/>
    <lineage>
        <taxon>Bacteria</taxon>
        <taxon>Bacillati</taxon>
        <taxon>Bacillota</taxon>
        <taxon>Bacilli</taxon>
        <taxon>Lactobacillales</taxon>
        <taxon>Enterococcaceae</taxon>
        <taxon>Vagococcus</taxon>
    </lineage>
</organism>
<proteinExistence type="inferred from homology"/>
<keyword evidence="5" id="KW-0678">Repressor</keyword>
<keyword evidence="2 5" id="KW-0547">Nucleotide-binding</keyword>
<dbReference type="InterPro" id="IPR004408">
    <property type="entry name" value="Biotin_CoA_COase_ligase"/>
</dbReference>
<feature type="DNA-binding region" description="H-T-H motif" evidence="5">
    <location>
        <begin position="21"/>
        <end position="40"/>
    </location>
</feature>
<dbReference type="GO" id="GO:0005524">
    <property type="term" value="F:ATP binding"/>
    <property type="evidence" value="ECO:0007669"/>
    <property type="project" value="UniProtKB-UniRule"/>
</dbReference>
<comment type="catalytic activity">
    <reaction evidence="5">
        <text>biotin + L-lysyl-[protein] + ATP = N(6)-biotinyl-L-lysyl-[protein] + AMP + diphosphate + H(+)</text>
        <dbReference type="Rhea" id="RHEA:11756"/>
        <dbReference type="Rhea" id="RHEA-COMP:9752"/>
        <dbReference type="Rhea" id="RHEA-COMP:10505"/>
        <dbReference type="ChEBI" id="CHEBI:15378"/>
        <dbReference type="ChEBI" id="CHEBI:29969"/>
        <dbReference type="ChEBI" id="CHEBI:30616"/>
        <dbReference type="ChEBI" id="CHEBI:33019"/>
        <dbReference type="ChEBI" id="CHEBI:57586"/>
        <dbReference type="ChEBI" id="CHEBI:83144"/>
        <dbReference type="ChEBI" id="CHEBI:456215"/>
        <dbReference type="EC" id="6.3.4.15"/>
    </reaction>
</comment>
<dbReference type="PANTHER" id="PTHR12835:SF5">
    <property type="entry name" value="BIOTIN--PROTEIN LIGASE"/>
    <property type="match status" value="1"/>
</dbReference>
<dbReference type="Pfam" id="PF03099">
    <property type="entry name" value="BPL_LplA_LipB"/>
    <property type="match status" value="1"/>
</dbReference>
<evidence type="ECO:0000259" key="6">
    <source>
        <dbReference type="PROSITE" id="PS51733"/>
    </source>
</evidence>
<comment type="function">
    <text evidence="5">Acts both as a biotin--[acetyl-CoA-carboxylase] ligase and a repressor.</text>
</comment>
<dbReference type="InterPro" id="IPR030855">
    <property type="entry name" value="Bifunct_BirA"/>
</dbReference>
<dbReference type="InterPro" id="IPR008988">
    <property type="entry name" value="Transcriptional_repressor_C"/>
</dbReference>
<dbReference type="Proteomes" id="UP000674938">
    <property type="component" value="Unassembled WGS sequence"/>
</dbReference>
<dbReference type="InterPro" id="IPR003142">
    <property type="entry name" value="BPL_C"/>
</dbReference>
<feature type="binding site" evidence="5">
    <location>
        <begin position="91"/>
        <end position="93"/>
    </location>
    <ligand>
        <name>biotin</name>
        <dbReference type="ChEBI" id="CHEBI:57586"/>
    </ligand>
</feature>
<keyword evidence="8" id="KW-1185">Reference proteome</keyword>
<dbReference type="AlphaFoldDB" id="A0A940P4K7"/>
<dbReference type="Gene3D" id="1.10.10.10">
    <property type="entry name" value="Winged helix-like DNA-binding domain superfamily/Winged helix DNA-binding domain"/>
    <property type="match status" value="1"/>
</dbReference>
<dbReference type="GO" id="GO:0009249">
    <property type="term" value="P:protein lipoylation"/>
    <property type="evidence" value="ECO:0007669"/>
    <property type="project" value="UniProtKB-ARBA"/>
</dbReference>
<dbReference type="GO" id="GO:0003677">
    <property type="term" value="F:DNA binding"/>
    <property type="evidence" value="ECO:0007669"/>
    <property type="project" value="UniProtKB-UniRule"/>
</dbReference>
<dbReference type="EMBL" id="JAEEGA010000005">
    <property type="protein sequence ID" value="MBP1041317.1"/>
    <property type="molecule type" value="Genomic_DNA"/>
</dbReference>
<dbReference type="EC" id="6.3.4.15" evidence="5"/>
<dbReference type="CDD" id="cd16442">
    <property type="entry name" value="BPL"/>
    <property type="match status" value="1"/>
</dbReference>
<keyword evidence="5" id="KW-0804">Transcription</keyword>
<dbReference type="RefSeq" id="WP_209527133.1">
    <property type="nucleotide sequence ID" value="NZ_JAEEGA010000005.1"/>
</dbReference>
<evidence type="ECO:0000256" key="4">
    <source>
        <dbReference type="ARBA" id="ARBA00023267"/>
    </source>
</evidence>
<dbReference type="InterPro" id="IPR004143">
    <property type="entry name" value="BPL_LPL_catalytic"/>
</dbReference>
<dbReference type="Gene3D" id="3.30.930.10">
    <property type="entry name" value="Bira Bifunctional Protein, Domain 2"/>
    <property type="match status" value="1"/>
</dbReference>
<dbReference type="Gene3D" id="2.30.30.100">
    <property type="match status" value="1"/>
</dbReference>
<accession>A0A940P4K7</accession>
<keyword evidence="4 5" id="KW-0092">Biotin</keyword>
<dbReference type="SUPFAM" id="SSF46785">
    <property type="entry name" value="Winged helix' DNA-binding domain"/>
    <property type="match status" value="1"/>
</dbReference>
<dbReference type="InterPro" id="IPR013196">
    <property type="entry name" value="HTH_11"/>
</dbReference>
<keyword evidence="5" id="KW-0238">DNA-binding</keyword>
<sequence length="325" mass="35889">MSTKSAVLTILLENQGTPISGETIAQELSLSRTAIWKAINELKKDGHHIESVTNQGYTYLASDILTAEGIQLYLAPTTPKVTIKIVDELESTNQSLKKMAIDGAPSNTLLIVNKQTKTRGRFGREYFAVDSGQGVYFSLLLHANQHFSEVAQYTLMTAVAIARAIETFQKQTVSIKWVNDVFIGQQKVCGILSEAITDVETQTIGSVIIGVGTNFTLTKTDFPEGLRHKATSVFPDGHATVSRNQFVATFLNEFYQLLAKQPTHPVIDEYRERSLVIGREVTFTYNRQPYKGVATTINDRGELVVTLDTNETLTLSSGEISLTSY</sequence>
<dbReference type="InterPro" id="IPR036388">
    <property type="entry name" value="WH-like_DNA-bd_sf"/>
</dbReference>
<evidence type="ECO:0000256" key="1">
    <source>
        <dbReference type="ARBA" id="ARBA00022598"/>
    </source>
</evidence>
<evidence type="ECO:0000256" key="5">
    <source>
        <dbReference type="HAMAP-Rule" id="MF_00978"/>
    </source>
</evidence>
<name>A0A940P4K7_9ENTE</name>
<reference evidence="7" key="1">
    <citation type="submission" date="2020-12" db="EMBL/GenBank/DDBJ databases">
        <title>Vagococcus allomyrinae sp. nov. and Enterococcus lavae sp. nov., isolated from the larvae of Allomyrina dichotoma.</title>
        <authorList>
            <person name="Lee S.D."/>
        </authorList>
    </citation>
    <scope>NUCLEOTIDE SEQUENCE</scope>
    <source>
        <strain evidence="7">BWB3-3</strain>
    </source>
</reference>
<keyword evidence="3 5" id="KW-0067">ATP-binding</keyword>
<dbReference type="HAMAP" id="MF_00978">
    <property type="entry name" value="Bifunct_BirA"/>
    <property type="match status" value="1"/>
</dbReference>
<comment type="caution">
    <text evidence="7">The sequence shown here is derived from an EMBL/GenBank/DDBJ whole genome shotgun (WGS) entry which is preliminary data.</text>
</comment>
<dbReference type="SUPFAM" id="SSF55681">
    <property type="entry name" value="Class II aaRS and biotin synthetases"/>
    <property type="match status" value="1"/>
</dbReference>
<dbReference type="GO" id="GO:0004077">
    <property type="term" value="F:biotin--[biotin carboxyl-carrier protein] ligase activity"/>
    <property type="evidence" value="ECO:0007669"/>
    <property type="project" value="UniProtKB-UniRule"/>
</dbReference>